<name>A0ABY5PDA3_9ACTN</name>
<dbReference type="Pfam" id="PF08808">
    <property type="entry name" value="RES"/>
    <property type="match status" value="1"/>
</dbReference>
<organism evidence="2 3">
    <name type="scientific">Svornostia abyssi</name>
    <dbReference type="NCBI Taxonomy" id="2898438"/>
    <lineage>
        <taxon>Bacteria</taxon>
        <taxon>Bacillati</taxon>
        <taxon>Actinomycetota</taxon>
        <taxon>Thermoleophilia</taxon>
        <taxon>Solirubrobacterales</taxon>
        <taxon>Baekduiaceae</taxon>
        <taxon>Svornostia</taxon>
    </lineage>
</organism>
<dbReference type="EMBL" id="CP088295">
    <property type="protein sequence ID" value="UUY02649.1"/>
    <property type="molecule type" value="Genomic_DNA"/>
</dbReference>
<gene>
    <name evidence="2" type="ORF">LRS13_18420</name>
</gene>
<protein>
    <submittedName>
        <fullName evidence="2">RES family NAD+ phosphorylase</fullName>
    </submittedName>
</protein>
<evidence type="ECO:0000259" key="1">
    <source>
        <dbReference type="SMART" id="SM00953"/>
    </source>
</evidence>
<dbReference type="SMART" id="SM00953">
    <property type="entry name" value="RES"/>
    <property type="match status" value="1"/>
</dbReference>
<evidence type="ECO:0000313" key="3">
    <source>
        <dbReference type="Proteomes" id="UP001058860"/>
    </source>
</evidence>
<evidence type="ECO:0000313" key="2">
    <source>
        <dbReference type="EMBL" id="UUY02649.1"/>
    </source>
</evidence>
<dbReference type="RefSeq" id="WP_353863172.1">
    <property type="nucleotide sequence ID" value="NZ_CP088295.1"/>
</dbReference>
<feature type="domain" description="RES" evidence="1">
    <location>
        <begin position="21"/>
        <end position="153"/>
    </location>
</feature>
<reference evidence="3" key="1">
    <citation type="submission" date="2021-11" db="EMBL/GenBank/DDBJ databases">
        <title>Cultivation dependent microbiological survey of springs from the worlds oldest radium mine currently devoted to the extraction of radon-saturated water.</title>
        <authorList>
            <person name="Kapinusova G."/>
            <person name="Smrhova T."/>
            <person name="Strejcek M."/>
            <person name="Suman J."/>
            <person name="Jani K."/>
            <person name="Pajer P."/>
            <person name="Uhlik O."/>
        </authorList>
    </citation>
    <scope>NUCLEOTIDE SEQUENCE [LARGE SCALE GENOMIC DNA]</scope>
    <source>
        <strain evidence="3">J379</strain>
    </source>
</reference>
<sequence length="201" mass="21917">MTGSWWAFRQVAPDWPPLYHAAGEPLPSQRSGRWHRQGQGYAQYLALEPLGAWAELVRYEGIRTAARAAEYRRLLWLALVCETDIADLSTFADWAACGLDPAAAVGDHARCQELADDLRAAGYRGVLAPSAALSGATNLTVFGARYEKVLLHGLSAWENPQPALRVACTLAAHGGPPEVLLAETVFADVEHEGLARWRAEE</sequence>
<accession>A0ABY5PDA3</accession>
<proteinExistence type="predicted"/>
<dbReference type="Proteomes" id="UP001058860">
    <property type="component" value="Chromosome"/>
</dbReference>
<keyword evidence="3" id="KW-1185">Reference proteome</keyword>
<dbReference type="InterPro" id="IPR014914">
    <property type="entry name" value="RES_dom"/>
</dbReference>